<protein>
    <submittedName>
        <fullName evidence="1">N-acetylglucosaminyl deacetylase, LmbE family</fullName>
    </submittedName>
</protein>
<dbReference type="InterPro" id="IPR003737">
    <property type="entry name" value="GlcNAc_PI_deacetylase-related"/>
</dbReference>
<proteinExistence type="predicted"/>
<dbReference type="AlphaFoldDB" id="A0A809S8Y2"/>
<reference evidence="1" key="1">
    <citation type="journal article" name="DNA Res.">
        <title>The physiological potential of anammox bacteria as revealed by their core genome structure.</title>
        <authorList>
            <person name="Okubo T."/>
            <person name="Toyoda A."/>
            <person name="Fukuhara K."/>
            <person name="Uchiyama I."/>
            <person name="Harigaya Y."/>
            <person name="Kuroiwa M."/>
            <person name="Suzuki T."/>
            <person name="Murakami Y."/>
            <person name="Suwa Y."/>
            <person name="Takami H."/>
        </authorList>
    </citation>
    <scope>NUCLEOTIDE SEQUENCE</scope>
    <source>
        <strain evidence="1">317325-2</strain>
    </source>
</reference>
<dbReference type="InterPro" id="IPR024078">
    <property type="entry name" value="LmbE-like_dom_sf"/>
</dbReference>
<evidence type="ECO:0000313" key="1">
    <source>
        <dbReference type="EMBL" id="BBO23261.1"/>
    </source>
</evidence>
<dbReference type="SUPFAM" id="SSF102588">
    <property type="entry name" value="LmbE-like"/>
    <property type="match status" value="1"/>
</dbReference>
<sequence length="251" mass="28763">MIRPAFDPDPDQSWAFVFAHPDDELSIAAWIRRLTRAGARVDLIFTHGTPERFAEAGDCARLLGLDDAKLATLNFPDRYLAENLSLMRNALSEVLEELRPDRVVTCAFEQGHLDHDATHVAVVRSFSGPVFEVPLYHTYAQPVQVINEFSMPDRREVLELSEEETELKRRLLACYPSQHLRTLLVWYSLLQKLSPDRPPLAQREVMRPAKWTDFRHPSHPEPLAARVVRSSRWARWLAALERFEASEGLSG</sequence>
<dbReference type="Proteomes" id="UP000662873">
    <property type="component" value="Chromosome"/>
</dbReference>
<dbReference type="PANTHER" id="PTHR12993:SF26">
    <property type="entry name" value="1D-MYO-INOSITOL 2-ACETAMIDO-2-DEOXY-ALPHA-D-GLUCOPYRANOSIDE DEACETYLASE"/>
    <property type="match status" value="1"/>
</dbReference>
<evidence type="ECO:0000313" key="2">
    <source>
        <dbReference type="Proteomes" id="UP000662873"/>
    </source>
</evidence>
<organism evidence="1 2">
    <name type="scientific">Candidatus Nitrosymbiomonas proteolyticus</name>
    <dbReference type="NCBI Taxonomy" id="2608984"/>
    <lineage>
        <taxon>Bacteria</taxon>
        <taxon>Bacillati</taxon>
        <taxon>Armatimonadota</taxon>
        <taxon>Armatimonadota incertae sedis</taxon>
        <taxon>Candidatus Nitrosymbiomonas</taxon>
    </lineage>
</organism>
<dbReference type="GO" id="GO:0016811">
    <property type="term" value="F:hydrolase activity, acting on carbon-nitrogen (but not peptide) bonds, in linear amides"/>
    <property type="evidence" value="ECO:0007669"/>
    <property type="project" value="TreeGrafter"/>
</dbReference>
<dbReference type="Pfam" id="PF02585">
    <property type="entry name" value="PIG-L"/>
    <property type="match status" value="1"/>
</dbReference>
<gene>
    <name evidence="1" type="ORF">NPRO_08560</name>
</gene>
<dbReference type="KEGG" id="npy:NPRO_08560"/>
<dbReference type="EMBL" id="AP021858">
    <property type="protein sequence ID" value="BBO23261.1"/>
    <property type="molecule type" value="Genomic_DNA"/>
</dbReference>
<accession>A0A809S8Y2</accession>
<name>A0A809S8Y2_9BACT</name>
<dbReference type="Gene3D" id="3.40.50.10320">
    <property type="entry name" value="LmbE-like"/>
    <property type="match status" value="1"/>
</dbReference>
<dbReference type="PANTHER" id="PTHR12993">
    <property type="entry name" value="N-ACETYLGLUCOSAMINYL-PHOSPHATIDYLINOSITOL DE-N-ACETYLASE-RELATED"/>
    <property type="match status" value="1"/>
</dbReference>